<organism evidence="7 8">
    <name type="scientific">Ruminiclostridium papyrosolvens DSM 2782</name>
    <dbReference type="NCBI Taxonomy" id="588581"/>
    <lineage>
        <taxon>Bacteria</taxon>
        <taxon>Bacillati</taxon>
        <taxon>Bacillota</taxon>
        <taxon>Clostridia</taxon>
        <taxon>Eubacteriales</taxon>
        <taxon>Oscillospiraceae</taxon>
        <taxon>Ruminiclostridium</taxon>
    </lineage>
</organism>
<dbReference type="Proteomes" id="UP000003860">
    <property type="component" value="Unassembled WGS sequence"/>
</dbReference>
<protein>
    <submittedName>
        <fullName evidence="7">Carbohydrate kinase, FGGY-like protein</fullName>
    </submittedName>
</protein>
<keyword evidence="2 4" id="KW-0808">Transferase</keyword>
<evidence type="ECO:0000259" key="6">
    <source>
        <dbReference type="Pfam" id="PF02782"/>
    </source>
</evidence>
<comment type="similarity">
    <text evidence="1 4">Belongs to the FGGY kinase family.</text>
</comment>
<dbReference type="EMBL" id="ACXX02000016">
    <property type="protein sequence ID" value="EGD46184.1"/>
    <property type="molecule type" value="Genomic_DNA"/>
</dbReference>
<name>F1THI1_9FIRM</name>
<gene>
    <name evidence="7" type="ORF">Cpap_0478</name>
</gene>
<dbReference type="Pfam" id="PF00370">
    <property type="entry name" value="FGGY_N"/>
    <property type="match status" value="1"/>
</dbReference>
<dbReference type="PANTHER" id="PTHR43095">
    <property type="entry name" value="SUGAR KINASE"/>
    <property type="match status" value="1"/>
</dbReference>
<evidence type="ECO:0000256" key="4">
    <source>
        <dbReference type="RuleBase" id="RU003733"/>
    </source>
</evidence>
<dbReference type="Pfam" id="PF02782">
    <property type="entry name" value="FGGY_C"/>
    <property type="match status" value="1"/>
</dbReference>
<reference evidence="7" key="1">
    <citation type="submission" date="2009-07" db="EMBL/GenBank/DDBJ databases">
        <authorList>
            <consortium name="US DOE Joint Genome Institute (JGI-PGF)"/>
            <person name="Lucas S."/>
            <person name="Copeland A."/>
            <person name="Lapidus A."/>
            <person name="Glavina del Rio T."/>
            <person name="Tice H."/>
            <person name="Bruce D."/>
            <person name="Goodwin L."/>
            <person name="Pitluck S."/>
            <person name="Larimer F."/>
            <person name="Land M.L."/>
            <person name="Mouttaki H."/>
            <person name="He Z."/>
            <person name="Zhou J."/>
            <person name="Hemme C.L."/>
        </authorList>
    </citation>
    <scope>NUCLEOTIDE SEQUENCE [LARGE SCALE GENOMIC DNA]</scope>
    <source>
        <strain evidence="7">DSM 2782</strain>
    </source>
</reference>
<comment type="caution">
    <text evidence="7">The sequence shown here is derived from an EMBL/GenBank/DDBJ whole genome shotgun (WGS) entry which is preliminary data.</text>
</comment>
<keyword evidence="8" id="KW-1185">Reference proteome</keyword>
<dbReference type="SUPFAM" id="SSF53067">
    <property type="entry name" value="Actin-like ATPase domain"/>
    <property type="match status" value="2"/>
</dbReference>
<proteinExistence type="inferred from homology"/>
<evidence type="ECO:0000313" key="8">
    <source>
        <dbReference type="Proteomes" id="UP000003860"/>
    </source>
</evidence>
<evidence type="ECO:0000256" key="3">
    <source>
        <dbReference type="ARBA" id="ARBA00022777"/>
    </source>
</evidence>
<evidence type="ECO:0000259" key="5">
    <source>
        <dbReference type="Pfam" id="PF00370"/>
    </source>
</evidence>
<dbReference type="eggNOG" id="COG1070">
    <property type="taxonomic scope" value="Bacteria"/>
</dbReference>
<dbReference type="RefSeq" id="WP_004621894.1">
    <property type="nucleotide sequence ID" value="NZ_ACXX02000016.1"/>
</dbReference>
<dbReference type="InterPro" id="IPR018485">
    <property type="entry name" value="FGGY_C"/>
</dbReference>
<accession>F1THI1</accession>
<reference evidence="7" key="2">
    <citation type="submission" date="2011-01" db="EMBL/GenBank/DDBJ databases">
        <title>The Non-contiguous Finished genome of Clostridium papyrosolvens.</title>
        <authorList>
            <person name="Lucas S."/>
            <person name="Copeland A."/>
            <person name="Lapidus A."/>
            <person name="Cheng J.-F."/>
            <person name="Goodwin L."/>
            <person name="Pitluck S."/>
            <person name="Misra M."/>
            <person name="Chertkov O."/>
            <person name="Detter J.C."/>
            <person name="Han C."/>
            <person name="Tapia R."/>
            <person name="Land M."/>
            <person name="Hauser L."/>
            <person name="Kyrpides N."/>
            <person name="Ivanova N."/>
            <person name="Pagani I."/>
            <person name="Mouttaki H."/>
            <person name="He Z."/>
            <person name="Zhou J."/>
            <person name="Hemme C.L."/>
            <person name="Woyke T."/>
        </authorList>
    </citation>
    <scope>NUCLEOTIDE SEQUENCE [LARGE SCALE GENOMIC DNA]</scope>
    <source>
        <strain evidence="7">DSM 2782</strain>
    </source>
</reference>
<feature type="domain" description="Carbohydrate kinase FGGY N-terminal" evidence="5">
    <location>
        <begin position="13"/>
        <end position="230"/>
    </location>
</feature>
<dbReference type="InterPro" id="IPR018483">
    <property type="entry name" value="Carb_kinase_FGGY_CS"/>
</dbReference>
<dbReference type="InterPro" id="IPR000577">
    <property type="entry name" value="Carb_kinase_FGGY"/>
</dbReference>
<dbReference type="Gene3D" id="3.30.420.40">
    <property type="match status" value="2"/>
</dbReference>
<evidence type="ECO:0000256" key="2">
    <source>
        <dbReference type="ARBA" id="ARBA00022679"/>
    </source>
</evidence>
<dbReference type="InterPro" id="IPR018484">
    <property type="entry name" value="FGGY_N"/>
</dbReference>
<dbReference type="CDD" id="cd07808">
    <property type="entry name" value="ASKHA_NBD_FGGY_EcXK-like"/>
    <property type="match status" value="1"/>
</dbReference>
<dbReference type="InterPro" id="IPR050406">
    <property type="entry name" value="FGGY_Carb_Kinase"/>
</dbReference>
<keyword evidence="3 4" id="KW-0418">Kinase</keyword>
<dbReference type="GO" id="GO:0016773">
    <property type="term" value="F:phosphotransferase activity, alcohol group as acceptor"/>
    <property type="evidence" value="ECO:0007669"/>
    <property type="project" value="InterPro"/>
</dbReference>
<dbReference type="PROSITE" id="PS00445">
    <property type="entry name" value="FGGY_KINASES_2"/>
    <property type="match status" value="1"/>
</dbReference>
<dbReference type="InterPro" id="IPR043129">
    <property type="entry name" value="ATPase_NBD"/>
</dbReference>
<dbReference type="PIRSF" id="PIRSF000538">
    <property type="entry name" value="GlpK"/>
    <property type="match status" value="1"/>
</dbReference>
<sequence length="505" mass="55345">MDTFYQKSIKCQYVVGIDLGTTNLKAGLFNTEGALIAQSEAEFSISRPTNGLAEQDTEEWWNALKKVLKNLVSEVPDVCVSAIGICSQVGSHIFVDENGQALTKVILWQDQRCSEFVNQLNEKAVNYKDCLSTGYFVDTTAIVARAEWARIKEPEIWNKTRYILSPKDYLNSRLTGNFATDALSQYGIVDDSGVYYKGILELVPNIANVLPPVLDFRSKLGKMRKMNDEKLDAAFGNAIVAVGTMDAYGNLYGSGATSHGDGIEVSGTCEIVGVLSEEVHPTAGVVTFPPVDNLYFHAGPTKSGGSAMQWFAGEMGITVAEMVKLAELAPAGSNGLIFLPYLEGERAPIWDDEVRGVFFGVSAEHKREHFCRAVIEGIAYSARHLLEEIEKSCGFNTNSLRISGGSSRDALCCQIRADISNRTIEKIHVRQSGVLGAALIATVASGLAGDIRTAAADLVHIEQAYIPDSEVRTLYDHLYSIYRKLYPMLKPAFSELAKFRNFKQS</sequence>
<dbReference type="STRING" id="588581.Cpap_0478"/>
<dbReference type="GO" id="GO:0016301">
    <property type="term" value="F:kinase activity"/>
    <property type="evidence" value="ECO:0007669"/>
    <property type="project" value="UniProtKB-KW"/>
</dbReference>
<evidence type="ECO:0000256" key="1">
    <source>
        <dbReference type="ARBA" id="ARBA00009156"/>
    </source>
</evidence>
<dbReference type="AlphaFoldDB" id="F1THI1"/>
<dbReference type="OrthoDB" id="9805576at2"/>
<feature type="domain" description="Carbohydrate kinase FGGY C-terminal" evidence="6">
    <location>
        <begin position="265"/>
        <end position="444"/>
    </location>
</feature>
<evidence type="ECO:0000313" key="7">
    <source>
        <dbReference type="EMBL" id="EGD46184.1"/>
    </source>
</evidence>
<dbReference type="GO" id="GO:0005975">
    <property type="term" value="P:carbohydrate metabolic process"/>
    <property type="evidence" value="ECO:0007669"/>
    <property type="project" value="InterPro"/>
</dbReference>